<dbReference type="InterPro" id="IPR011009">
    <property type="entry name" value="Kinase-like_dom_sf"/>
</dbReference>
<dbReference type="InterPro" id="IPR051678">
    <property type="entry name" value="AGP_Transferase"/>
</dbReference>
<dbReference type="SUPFAM" id="SSF56112">
    <property type="entry name" value="Protein kinase-like (PK-like)"/>
    <property type="match status" value="1"/>
</dbReference>
<keyword evidence="3" id="KW-1185">Reference proteome</keyword>
<dbReference type="Gene3D" id="3.90.1200.10">
    <property type="match status" value="1"/>
</dbReference>
<accession>A0A370H4D5</accession>
<proteinExistence type="predicted"/>
<evidence type="ECO:0000313" key="2">
    <source>
        <dbReference type="EMBL" id="RDI51056.1"/>
    </source>
</evidence>
<feature type="domain" description="Aminoglycoside phosphotransferase" evidence="1">
    <location>
        <begin position="35"/>
        <end position="240"/>
    </location>
</feature>
<dbReference type="Pfam" id="PF01636">
    <property type="entry name" value="APH"/>
    <property type="match status" value="1"/>
</dbReference>
<dbReference type="AlphaFoldDB" id="A0A370H4D5"/>
<keyword evidence="2" id="KW-0808">Transferase</keyword>
<comment type="caution">
    <text evidence="2">The sequence shown here is derived from an EMBL/GenBank/DDBJ whole genome shotgun (WGS) entry which is preliminary data.</text>
</comment>
<gene>
    <name evidence="2" type="ORF">DFR68_105533</name>
</gene>
<dbReference type="InterPro" id="IPR002575">
    <property type="entry name" value="Aminoglycoside_PTrfase"/>
</dbReference>
<evidence type="ECO:0000313" key="3">
    <source>
        <dbReference type="Proteomes" id="UP000255355"/>
    </source>
</evidence>
<dbReference type="Proteomes" id="UP000255355">
    <property type="component" value="Unassembled WGS sequence"/>
</dbReference>
<dbReference type="GO" id="GO:0016740">
    <property type="term" value="F:transferase activity"/>
    <property type="evidence" value="ECO:0007669"/>
    <property type="project" value="UniProtKB-KW"/>
</dbReference>
<dbReference type="RefSeq" id="WP_068023343.1">
    <property type="nucleotide sequence ID" value="NZ_QQAZ01000005.1"/>
</dbReference>
<organism evidence="2 3">
    <name type="scientific">Nocardia mexicana</name>
    <dbReference type="NCBI Taxonomy" id="279262"/>
    <lineage>
        <taxon>Bacteria</taxon>
        <taxon>Bacillati</taxon>
        <taxon>Actinomycetota</taxon>
        <taxon>Actinomycetes</taxon>
        <taxon>Mycobacteriales</taxon>
        <taxon>Nocardiaceae</taxon>
        <taxon>Nocardia</taxon>
    </lineage>
</organism>
<evidence type="ECO:0000259" key="1">
    <source>
        <dbReference type="Pfam" id="PF01636"/>
    </source>
</evidence>
<dbReference type="PANTHER" id="PTHR21310:SF40">
    <property type="entry name" value="AMINOGLYCOSIDE PHOSPHOTRANSFERASE DOMAIN-CONTAINING PROTEIN-RELATED"/>
    <property type="match status" value="1"/>
</dbReference>
<sequence>MTAASSDAVLVRAARLAGVDLNGREIIREGSHAIYRVAGNIVARIGSPGSFLDAEREVRISRWLNSSGIPTVEAVAELPQPVSVEGRPVTWWHLIPDHRPATPTELGVMLRALHAVTPPLEPKLPEYDPFGNLRERLAGSPANDDDTAWLLTWYDKLSRKYRELPDPSAPTVLHGDAWQGNLVVPPSGIPTVLDLDKVSLGRPEWDLIPLAVDYTDFSRITKSDYQSFVDAYGGYDVTTWPGFRTLADIQELRWTAFALGQAATSAEALRQAEHRISCLRGDVQRPWQWDAF</sequence>
<name>A0A370H4D5_9NOCA</name>
<dbReference type="EMBL" id="QQAZ01000005">
    <property type="protein sequence ID" value="RDI51056.1"/>
    <property type="molecule type" value="Genomic_DNA"/>
</dbReference>
<dbReference type="PANTHER" id="PTHR21310">
    <property type="entry name" value="AMINOGLYCOSIDE PHOSPHOTRANSFERASE-RELATED-RELATED"/>
    <property type="match status" value="1"/>
</dbReference>
<dbReference type="STRING" id="1210089.GCA_001613165_04693"/>
<protein>
    <submittedName>
        <fullName evidence="2">Phosphotransferase family enzyme</fullName>
    </submittedName>
</protein>
<reference evidence="2 3" key="1">
    <citation type="submission" date="2018-07" db="EMBL/GenBank/DDBJ databases">
        <title>Genomic Encyclopedia of Type Strains, Phase IV (KMG-IV): sequencing the most valuable type-strain genomes for metagenomic binning, comparative biology and taxonomic classification.</title>
        <authorList>
            <person name="Goeker M."/>
        </authorList>
    </citation>
    <scope>NUCLEOTIDE SEQUENCE [LARGE SCALE GENOMIC DNA]</scope>
    <source>
        <strain evidence="2 3">DSM 44952</strain>
    </source>
</reference>